<reference evidence="1 2" key="1">
    <citation type="journal article" date="2016" name="Nat. Commun.">
        <title>Thousands of microbial genomes shed light on interconnected biogeochemical processes in an aquifer system.</title>
        <authorList>
            <person name="Anantharaman K."/>
            <person name="Brown C.T."/>
            <person name="Hug L.A."/>
            <person name="Sharon I."/>
            <person name="Castelle C.J."/>
            <person name="Probst A.J."/>
            <person name="Thomas B.C."/>
            <person name="Singh A."/>
            <person name="Wilkins M.J."/>
            <person name="Karaoz U."/>
            <person name="Brodie E.L."/>
            <person name="Williams K.H."/>
            <person name="Hubbard S.S."/>
            <person name="Banfield J.F."/>
        </authorList>
    </citation>
    <scope>NUCLEOTIDE SEQUENCE [LARGE SCALE GENOMIC DNA]</scope>
</reference>
<evidence type="ECO:0000313" key="2">
    <source>
        <dbReference type="Proteomes" id="UP000176558"/>
    </source>
</evidence>
<evidence type="ECO:0008006" key="3">
    <source>
        <dbReference type="Google" id="ProtNLM"/>
    </source>
</evidence>
<name>A0A1G2URE3_9BACT</name>
<protein>
    <recommendedName>
        <fullName evidence="3">Four helix bundle protein</fullName>
    </recommendedName>
</protein>
<comment type="caution">
    <text evidence="1">The sequence shown here is derived from an EMBL/GenBank/DDBJ whole genome shotgun (WGS) entry which is preliminary data.</text>
</comment>
<gene>
    <name evidence="1" type="ORF">A3G99_01090</name>
</gene>
<accession>A0A1G2URE3</accession>
<dbReference type="Gene3D" id="1.20.1440.60">
    <property type="entry name" value="23S rRNA-intervening sequence"/>
    <property type="match status" value="1"/>
</dbReference>
<dbReference type="AlphaFoldDB" id="A0A1G2URE3"/>
<organism evidence="1 2">
    <name type="scientific">Candidatus Zambryskibacteria bacterium RIFCSPLOWO2_12_FULL_39_23</name>
    <dbReference type="NCBI Taxonomy" id="1802776"/>
    <lineage>
        <taxon>Bacteria</taxon>
        <taxon>Candidatus Zambryskiibacteriota</taxon>
    </lineage>
</organism>
<dbReference type="EMBL" id="MHWT01000026">
    <property type="protein sequence ID" value="OHB11902.1"/>
    <property type="molecule type" value="Genomic_DNA"/>
</dbReference>
<sequence length="127" mass="14965">MLPPPREAPKVLLKEKEVYRFWIKLHRDFPKVERLGIGKKIEQSFLDLLELTFTSVYLAPEQKVVVLGRAIAKLDNLKFFMQLAWEARLIHTENYAIISTNLEEIGMMLWGWRKGLQEKLQQKTPTK</sequence>
<dbReference type="InterPro" id="IPR055360">
    <property type="entry name" value="bAvd"/>
</dbReference>
<dbReference type="InterPro" id="IPR036583">
    <property type="entry name" value="23S_rRNA_IVS_sf"/>
</dbReference>
<dbReference type="CDD" id="cd16376">
    <property type="entry name" value="Avd_like"/>
    <property type="match status" value="1"/>
</dbReference>
<dbReference type="SUPFAM" id="SSF158446">
    <property type="entry name" value="IVS-encoded protein-like"/>
    <property type="match status" value="1"/>
</dbReference>
<dbReference type="Proteomes" id="UP000176558">
    <property type="component" value="Unassembled WGS sequence"/>
</dbReference>
<proteinExistence type="predicted"/>
<evidence type="ECO:0000313" key="1">
    <source>
        <dbReference type="EMBL" id="OHB11902.1"/>
    </source>
</evidence>